<accession>A0A9N7TMJ0</accession>
<comment type="caution">
    <text evidence="1">The sequence shown here is derived from an EMBL/GenBank/DDBJ whole genome shotgun (WGS) entry which is preliminary data.</text>
</comment>
<sequence>MQVSLSASASCRLHSRKHHICGFLPLLTLFPRNTKCIMYQTRQQVLQLMYWFPENGPGKEGVQAVAVTQVRALAGLLTPSQEMFARL</sequence>
<keyword evidence="2" id="KW-1185">Reference proteome</keyword>
<dbReference type="Proteomes" id="UP001153269">
    <property type="component" value="Unassembled WGS sequence"/>
</dbReference>
<name>A0A9N7TMJ0_PLEPL</name>
<proteinExistence type="predicted"/>
<reference evidence="1" key="1">
    <citation type="submission" date="2020-03" db="EMBL/GenBank/DDBJ databases">
        <authorList>
            <person name="Weist P."/>
        </authorList>
    </citation>
    <scope>NUCLEOTIDE SEQUENCE</scope>
</reference>
<dbReference type="AlphaFoldDB" id="A0A9N7TMJ0"/>
<gene>
    <name evidence="1" type="ORF">PLEPLA_LOCUS3438</name>
</gene>
<evidence type="ECO:0000313" key="2">
    <source>
        <dbReference type="Proteomes" id="UP001153269"/>
    </source>
</evidence>
<dbReference type="EMBL" id="CADEAL010000169">
    <property type="protein sequence ID" value="CAB1415720.1"/>
    <property type="molecule type" value="Genomic_DNA"/>
</dbReference>
<evidence type="ECO:0000313" key="1">
    <source>
        <dbReference type="EMBL" id="CAB1415720.1"/>
    </source>
</evidence>
<protein>
    <submittedName>
        <fullName evidence="1">Uncharacterized protein</fullName>
    </submittedName>
</protein>
<organism evidence="1 2">
    <name type="scientific">Pleuronectes platessa</name>
    <name type="common">European plaice</name>
    <dbReference type="NCBI Taxonomy" id="8262"/>
    <lineage>
        <taxon>Eukaryota</taxon>
        <taxon>Metazoa</taxon>
        <taxon>Chordata</taxon>
        <taxon>Craniata</taxon>
        <taxon>Vertebrata</taxon>
        <taxon>Euteleostomi</taxon>
        <taxon>Actinopterygii</taxon>
        <taxon>Neopterygii</taxon>
        <taxon>Teleostei</taxon>
        <taxon>Neoteleostei</taxon>
        <taxon>Acanthomorphata</taxon>
        <taxon>Carangaria</taxon>
        <taxon>Pleuronectiformes</taxon>
        <taxon>Pleuronectoidei</taxon>
        <taxon>Pleuronectidae</taxon>
        <taxon>Pleuronectes</taxon>
    </lineage>
</organism>